<evidence type="ECO:0000259" key="5">
    <source>
        <dbReference type="Pfam" id="PF00850"/>
    </source>
</evidence>
<protein>
    <recommendedName>
        <fullName evidence="3">Acetoin utilization protein AcuC</fullName>
    </recommendedName>
</protein>
<gene>
    <name evidence="6" type="ORF">BIV57_11580</name>
</gene>
<feature type="domain" description="Histone deacetylase" evidence="5">
    <location>
        <begin position="25"/>
        <end position="312"/>
    </location>
</feature>
<proteinExistence type="inferred from homology"/>
<dbReference type="PANTHER" id="PTHR10625">
    <property type="entry name" value="HISTONE DEACETYLASE HDAC1-RELATED"/>
    <property type="match status" value="1"/>
</dbReference>
<name>A0A1J7BF66_9ACTN</name>
<dbReference type="Gene3D" id="3.40.800.20">
    <property type="entry name" value="Histone deacetylase domain"/>
    <property type="match status" value="1"/>
</dbReference>
<evidence type="ECO:0000256" key="3">
    <source>
        <dbReference type="ARBA" id="ARBA00020218"/>
    </source>
</evidence>
<dbReference type="GO" id="GO:0004407">
    <property type="term" value="F:histone deacetylase activity"/>
    <property type="evidence" value="ECO:0007669"/>
    <property type="project" value="TreeGrafter"/>
</dbReference>
<dbReference type="Proteomes" id="UP000243342">
    <property type="component" value="Unassembled WGS sequence"/>
</dbReference>
<comment type="caution">
    <text evidence="6">The sequence shown here is derived from an EMBL/GenBank/DDBJ whole genome shotgun (WGS) entry which is preliminary data.</text>
</comment>
<organism evidence="6 7">
    <name type="scientific">Mangrovactinospora gilvigrisea</name>
    <dbReference type="NCBI Taxonomy" id="1428644"/>
    <lineage>
        <taxon>Bacteria</taxon>
        <taxon>Bacillati</taxon>
        <taxon>Actinomycetota</taxon>
        <taxon>Actinomycetes</taxon>
        <taxon>Kitasatosporales</taxon>
        <taxon>Streptomycetaceae</taxon>
        <taxon>Mangrovactinospora</taxon>
    </lineage>
</organism>
<dbReference type="InterPro" id="IPR037138">
    <property type="entry name" value="His_deacetylse_dom_sf"/>
</dbReference>
<keyword evidence="7" id="KW-1185">Reference proteome</keyword>
<dbReference type="EMBL" id="MLCF01000057">
    <property type="protein sequence ID" value="OIV37286.1"/>
    <property type="molecule type" value="Genomic_DNA"/>
</dbReference>
<dbReference type="OrthoDB" id="9808367at2"/>
<dbReference type="InterPro" id="IPR000286">
    <property type="entry name" value="HDACs"/>
</dbReference>
<dbReference type="SUPFAM" id="SSF52768">
    <property type="entry name" value="Arginase/deacetylase"/>
    <property type="match status" value="1"/>
</dbReference>
<comment type="pathway">
    <text evidence="1">Ketone degradation; acetoin degradation.</text>
</comment>
<dbReference type="UniPathway" id="UPA00040"/>
<evidence type="ECO:0000256" key="1">
    <source>
        <dbReference type="ARBA" id="ARBA00005101"/>
    </source>
</evidence>
<dbReference type="InterPro" id="IPR023801">
    <property type="entry name" value="His_deacetylse_dom"/>
</dbReference>
<dbReference type="GO" id="GO:0040029">
    <property type="term" value="P:epigenetic regulation of gene expression"/>
    <property type="evidence" value="ECO:0007669"/>
    <property type="project" value="TreeGrafter"/>
</dbReference>
<evidence type="ECO:0000313" key="7">
    <source>
        <dbReference type="Proteomes" id="UP000243342"/>
    </source>
</evidence>
<keyword evidence="4" id="KW-0006">Acetoin catabolism</keyword>
<accession>A0A1J7BF66</accession>
<dbReference type="CDD" id="cd09994">
    <property type="entry name" value="HDAC_AcuC_like"/>
    <property type="match status" value="1"/>
</dbReference>
<dbReference type="GO" id="GO:0045150">
    <property type="term" value="P:acetoin catabolic process"/>
    <property type="evidence" value="ECO:0007669"/>
    <property type="project" value="UniProtKB-UniPathway"/>
</dbReference>
<evidence type="ECO:0000256" key="2">
    <source>
        <dbReference type="ARBA" id="ARBA00005947"/>
    </source>
</evidence>
<comment type="similarity">
    <text evidence="2">Belongs to the histone deacetylase family.</text>
</comment>
<dbReference type="Pfam" id="PF00850">
    <property type="entry name" value="Hist_deacetyl"/>
    <property type="match status" value="1"/>
</dbReference>
<sequence length="386" mass="41147">MGEDACNAVLMWDDAVTEYDFGDGHPMNPLRLRLTMDLIDALHVPVDVRAAPPAADATLRLVHTDAYLDAVKAAAPAPEFGIGTDDNWAFPAMHRASALITGQSAAAAEAVRSGEATHAVNIAGGLHHAMAAKASGFCVYNDPAVAIAVLLERGVSRVAYVDCDVHHGDGVQAAFWNDPRVLTISLHEHPAMLFPQTGWPEETGGPDAQGTAVNLALPPGTRDRDWLRAFHAVVPELLAEWQPEVLVTQHGADTHLDDPLAHLMLTVDGQRAAAAACHDLAHRHAGGRWVALGGGGYDVVGTVPRAWTHLTAEAAGHPLAADTSVPPEWRLEARRLSGEEAPFTMGEGGDTAYLDFHEDGFDPASRLDQAIIAVRRAVWPHHGMLP</sequence>
<dbReference type="PRINTS" id="PR01270">
    <property type="entry name" value="HDASUPER"/>
</dbReference>
<evidence type="ECO:0000313" key="6">
    <source>
        <dbReference type="EMBL" id="OIV37286.1"/>
    </source>
</evidence>
<dbReference type="InterPro" id="IPR023696">
    <property type="entry name" value="Ureohydrolase_dom_sf"/>
</dbReference>
<dbReference type="PANTHER" id="PTHR10625:SF10">
    <property type="entry name" value="HISTONE DEACETYLASE HDAC1"/>
    <property type="match status" value="1"/>
</dbReference>
<reference evidence="6 7" key="1">
    <citation type="submission" date="2016-10" db="EMBL/GenBank/DDBJ databases">
        <title>Genome sequence of Streptomyces gilvigriseus MUSC 26.</title>
        <authorList>
            <person name="Lee L.-H."/>
            <person name="Ser H.-L."/>
        </authorList>
    </citation>
    <scope>NUCLEOTIDE SEQUENCE [LARGE SCALE GENOMIC DNA]</scope>
    <source>
        <strain evidence="6 7">MUSC 26</strain>
    </source>
</reference>
<evidence type="ECO:0000256" key="4">
    <source>
        <dbReference type="ARBA" id="ARBA00022627"/>
    </source>
</evidence>
<dbReference type="AlphaFoldDB" id="A0A1J7BF66"/>
<dbReference type="InterPro" id="IPR003085">
    <property type="entry name" value="AcuC"/>
</dbReference>
<dbReference type="STRING" id="1428644.BIV57_11580"/>
<dbReference type="RefSeq" id="WP_071656707.1">
    <property type="nucleotide sequence ID" value="NZ_MLCF01000057.1"/>
</dbReference>